<dbReference type="Proteomes" id="UP000007797">
    <property type="component" value="Unassembled WGS sequence"/>
</dbReference>
<dbReference type="EMBL" id="GL883029">
    <property type="protein sequence ID" value="EGG13793.1"/>
    <property type="molecule type" value="Genomic_DNA"/>
</dbReference>
<evidence type="ECO:0000313" key="3">
    <source>
        <dbReference type="Proteomes" id="UP000007797"/>
    </source>
</evidence>
<dbReference type="FunFam" id="3.10.110.10:FF:000108">
    <property type="entry name" value="Ubiquitin-conjugating enzyme family protein"/>
    <property type="match status" value="1"/>
</dbReference>
<protein>
    <recommendedName>
        <fullName evidence="1">UBC core domain-containing protein</fullName>
    </recommendedName>
</protein>
<dbReference type="Gene3D" id="3.10.110.10">
    <property type="entry name" value="Ubiquitin Conjugating Enzyme"/>
    <property type="match status" value="1"/>
</dbReference>
<dbReference type="PROSITE" id="PS50127">
    <property type="entry name" value="UBC_2"/>
    <property type="match status" value="1"/>
</dbReference>
<dbReference type="KEGG" id="dfa:DFA_11554"/>
<dbReference type="GO" id="GO:0099139">
    <property type="term" value="P:cheating during chimeric sorocarp development"/>
    <property type="evidence" value="ECO:0007669"/>
    <property type="project" value="EnsemblProtists"/>
</dbReference>
<dbReference type="AlphaFoldDB" id="F4QDJ6"/>
<dbReference type="SMART" id="SM00212">
    <property type="entry name" value="UBCc"/>
    <property type="match status" value="1"/>
</dbReference>
<dbReference type="GeneID" id="14865271"/>
<name>F4QDJ6_CACFS</name>
<dbReference type="Pfam" id="PF00179">
    <property type="entry name" value="UQ_con"/>
    <property type="match status" value="1"/>
</dbReference>
<dbReference type="InterPro" id="IPR016135">
    <property type="entry name" value="UBQ-conjugating_enzyme/RWD"/>
</dbReference>
<organism evidence="2 3">
    <name type="scientific">Cavenderia fasciculata</name>
    <name type="common">Slime mold</name>
    <name type="synonym">Dictyostelium fasciculatum</name>
    <dbReference type="NCBI Taxonomy" id="261658"/>
    <lineage>
        <taxon>Eukaryota</taxon>
        <taxon>Amoebozoa</taxon>
        <taxon>Evosea</taxon>
        <taxon>Eumycetozoa</taxon>
        <taxon>Dictyostelia</taxon>
        <taxon>Acytosteliales</taxon>
        <taxon>Cavenderiaceae</taxon>
        <taxon>Cavenderia</taxon>
    </lineage>
</organism>
<gene>
    <name evidence="2" type="ORF">DFA_11554</name>
</gene>
<feature type="domain" description="UBC core" evidence="1">
    <location>
        <begin position="4"/>
        <end position="155"/>
    </location>
</feature>
<dbReference type="RefSeq" id="XP_004350501.1">
    <property type="nucleotide sequence ID" value="XM_004350450.1"/>
</dbReference>
<dbReference type="InterPro" id="IPR000608">
    <property type="entry name" value="UBC"/>
</dbReference>
<reference evidence="3" key="1">
    <citation type="journal article" date="2011" name="Genome Res.">
        <title>Phylogeny-wide analysis of social amoeba genomes highlights ancient origins for complex intercellular communication.</title>
        <authorList>
            <person name="Heidel A.J."/>
            <person name="Lawal H.M."/>
            <person name="Felder M."/>
            <person name="Schilde C."/>
            <person name="Helps N.R."/>
            <person name="Tunggal B."/>
            <person name="Rivero F."/>
            <person name="John U."/>
            <person name="Schleicher M."/>
            <person name="Eichinger L."/>
            <person name="Platzer M."/>
            <person name="Noegel A.A."/>
            <person name="Schaap P."/>
            <person name="Gloeckner G."/>
        </authorList>
    </citation>
    <scope>NUCLEOTIDE SEQUENCE [LARGE SCALE GENOMIC DNA]</scope>
    <source>
        <strain evidence="3">SH3</strain>
    </source>
</reference>
<dbReference type="OMA" id="WKPTISI"/>
<accession>F4QDJ6</accession>
<evidence type="ECO:0000259" key="1">
    <source>
        <dbReference type="PROSITE" id="PS50127"/>
    </source>
</evidence>
<evidence type="ECO:0000313" key="2">
    <source>
        <dbReference type="EMBL" id="EGG13793.1"/>
    </source>
</evidence>
<dbReference type="CDD" id="cd23798">
    <property type="entry name" value="UBCc_UBE2I"/>
    <property type="match status" value="1"/>
</dbReference>
<dbReference type="STRING" id="1054147.F4QDJ6"/>
<dbReference type="SUPFAM" id="SSF54495">
    <property type="entry name" value="UBC-like"/>
    <property type="match status" value="1"/>
</dbReference>
<sequence length="158" mass="17464">MSDLALSRLAEERKSWRKDHPIGFFARPQAGADGVANMMIWDCGIPGKDGTPWEGGLYPLTLKFPKEYPVKAPLCLLPPGFFHVNVFDNGQICLSIIGDGWKPTISIKQICLGVQDLLDNPNPNSPANSSAYDSFKKNKAAYTEKVKQQAKKFPPQES</sequence>
<dbReference type="OrthoDB" id="6600758at2759"/>
<proteinExistence type="predicted"/>
<keyword evidence="3" id="KW-1185">Reference proteome</keyword>
<dbReference type="InterPro" id="IPR050113">
    <property type="entry name" value="Ub_conjugating_enzyme"/>
</dbReference>
<dbReference type="PANTHER" id="PTHR24067">
    <property type="entry name" value="UBIQUITIN-CONJUGATING ENZYME E2"/>
    <property type="match status" value="1"/>
</dbReference>